<dbReference type="InterPro" id="IPR019734">
    <property type="entry name" value="TPR_rpt"/>
</dbReference>
<dbReference type="PROSITE" id="PS50293">
    <property type="entry name" value="TPR_REGION"/>
    <property type="match status" value="1"/>
</dbReference>
<dbReference type="OrthoDB" id="1936594at2759"/>
<dbReference type="RefSeq" id="XP_954329.1">
    <property type="nucleotide sequence ID" value="XM_949236.1"/>
</dbReference>
<dbReference type="STRING" id="5874.Q4UGY7"/>
<gene>
    <name evidence="4" type="ORF">TA20840</name>
</gene>
<evidence type="ECO:0000256" key="2">
    <source>
        <dbReference type="ARBA" id="ARBA00022803"/>
    </source>
</evidence>
<evidence type="ECO:0000313" key="4">
    <source>
        <dbReference type="EMBL" id="CAI73652.1"/>
    </source>
</evidence>
<feature type="repeat" description="TPR" evidence="3">
    <location>
        <begin position="727"/>
        <end position="760"/>
    </location>
</feature>
<evidence type="ECO:0000256" key="3">
    <source>
        <dbReference type="PROSITE-ProRule" id="PRU00339"/>
    </source>
</evidence>
<dbReference type="InParanoid" id="Q4UGY7"/>
<dbReference type="VEuPathDB" id="PiroplasmaDB:TA20840"/>
<dbReference type="InterPro" id="IPR044244">
    <property type="entry name" value="TTC27/Emw1"/>
</dbReference>
<dbReference type="SUPFAM" id="SSF48452">
    <property type="entry name" value="TPR-like"/>
    <property type="match status" value="1"/>
</dbReference>
<keyword evidence="1" id="KW-0677">Repeat</keyword>
<dbReference type="eggNOG" id="KOG1128">
    <property type="taxonomic scope" value="Eukaryota"/>
</dbReference>
<dbReference type="PANTHER" id="PTHR16193">
    <property type="entry name" value="TETRATRICOPEPTIDE REPEAT PROTEIN 27"/>
    <property type="match status" value="1"/>
</dbReference>
<keyword evidence="5" id="KW-1185">Reference proteome</keyword>
<name>Q4UGY7_THEAN</name>
<organism evidence="4 5">
    <name type="scientific">Theileria annulata</name>
    <dbReference type="NCBI Taxonomy" id="5874"/>
    <lineage>
        <taxon>Eukaryota</taxon>
        <taxon>Sar</taxon>
        <taxon>Alveolata</taxon>
        <taxon>Apicomplexa</taxon>
        <taxon>Aconoidasida</taxon>
        <taxon>Piroplasmida</taxon>
        <taxon>Theileriidae</taxon>
        <taxon>Theileria</taxon>
    </lineage>
</organism>
<dbReference type="Proteomes" id="UP000001950">
    <property type="component" value="Chromosome 1"/>
</dbReference>
<keyword evidence="2 3" id="KW-0802">TPR repeat</keyword>
<protein>
    <submittedName>
        <fullName evidence="4">Uncharacterized protein</fullName>
    </submittedName>
</protein>
<dbReference type="PROSITE" id="PS50005">
    <property type="entry name" value="TPR"/>
    <property type="match status" value="2"/>
</dbReference>
<dbReference type="KEGG" id="tan:TA20840"/>
<dbReference type="Pfam" id="PF13181">
    <property type="entry name" value="TPR_8"/>
    <property type="match status" value="1"/>
</dbReference>
<reference evidence="4 5" key="1">
    <citation type="journal article" date="2005" name="Science">
        <title>Genome of the host-cell transforming parasite Theileria annulata compared with T. parva.</title>
        <authorList>
            <person name="Pain A."/>
            <person name="Renauld H."/>
            <person name="Berriman M."/>
            <person name="Murphy L."/>
            <person name="Yeats C.A."/>
            <person name="Weir W."/>
            <person name="Kerhornou A."/>
            <person name="Aslett M."/>
            <person name="Bishop R."/>
            <person name="Bouchier C."/>
            <person name="Cochet M."/>
            <person name="Coulson R.M.R."/>
            <person name="Cronin A."/>
            <person name="de Villiers E.P."/>
            <person name="Fraser A."/>
            <person name="Fosker N."/>
            <person name="Gardner M."/>
            <person name="Goble A."/>
            <person name="Griffiths-Jones S."/>
            <person name="Harris D.E."/>
            <person name="Katzer F."/>
            <person name="Larke N."/>
            <person name="Lord A."/>
            <person name="Maser P."/>
            <person name="McKellar S."/>
            <person name="Mooney P."/>
            <person name="Morton F."/>
            <person name="Nene V."/>
            <person name="O'Neil S."/>
            <person name="Price C."/>
            <person name="Quail M.A."/>
            <person name="Rabbinowitsch E."/>
            <person name="Rawlings N.D."/>
            <person name="Rutter S."/>
            <person name="Saunders D."/>
            <person name="Seeger K."/>
            <person name="Shah T."/>
            <person name="Squares R."/>
            <person name="Squares S."/>
            <person name="Tivey A."/>
            <person name="Walker A.R."/>
            <person name="Woodward J."/>
            <person name="Dobbelaere D.A.E."/>
            <person name="Langsley G."/>
            <person name="Rajandream M.A."/>
            <person name="McKeever D."/>
            <person name="Shiels B."/>
            <person name="Tait A."/>
            <person name="Barrell B.G."/>
            <person name="Hall N."/>
        </authorList>
    </citation>
    <scope>NUCLEOTIDE SEQUENCE [LARGE SCALE GENOMIC DNA]</scope>
    <source>
        <strain evidence="5">Ankara</strain>
    </source>
</reference>
<dbReference type="InterPro" id="IPR011990">
    <property type="entry name" value="TPR-like_helical_dom_sf"/>
</dbReference>
<dbReference type="PANTHER" id="PTHR16193:SF0">
    <property type="entry name" value="TETRATRICOPEPTIDE REPEAT PROTEIN 27"/>
    <property type="match status" value="1"/>
</dbReference>
<dbReference type="AlphaFoldDB" id="Q4UGY7"/>
<evidence type="ECO:0000313" key="5">
    <source>
        <dbReference type="Proteomes" id="UP000001950"/>
    </source>
</evidence>
<feature type="repeat" description="TPR" evidence="3">
    <location>
        <begin position="693"/>
        <end position="726"/>
    </location>
</feature>
<dbReference type="OMA" id="WEDAIQC"/>
<accession>Q4UGY7</accession>
<dbReference type="GeneID" id="3863583"/>
<sequence length="1028" mass="119189">MECIIRELELLLLDPCNDLNGSRIDKIKQLSENNVVDKLSKIIELVLSVKNVDLYSSIILLEELFEKPILINDNISLWDKSNYFNYISQNFTEFLENSNDFDDFQLNSFILLCTIVLCINVVIRANWIGPKFSLQTSQKTLSNKFKNHIERAESSNTLDENDNELNLKTVITWENLNLIKNLDDNNNEKCYLLGAFYEDLSEKVVLKSPELSLTDLELDEKSKEFLKQMINEFVIDGETIYEGTLGLQYLFNYQNTSNVNTNTDVISSENTEDSINNVKIEMKSKEIWRSRIGYIYQLMIEDSGLILCPKLYHCSIINFLHYLRLSNVLEEYDVYNIDVNDGSDSILKSVLMRKPDLGMEFDDYFKSLLLIELLQRLPIYNLNRLYKPVSENLTKYLNFSFEFTGKLGVRRKFQSFSIPQLVLSYSKPFPTNSSPNQKLKCDPNLLDENLENPQEPKDEITVGLNEINEENDIYETPRFDEDEKTEELSDLEQLFLLSKGLNILSTTSKHDQLSLQFLNTISNTILQQSKKRRLIMLMSLWLRCKTEYNRTKTIERATIQLNNILNAYYVTTMQSTIHNLSYMVICTVDDGNRNEYFFQMSYPAIWNIKREIGKYMFMIGSITTACNMYKELHMWEDVIKCLVLTQQKQQANELINERIKIMATPSLYCYLGDISNDIQHYHTAWEMSNERCGRAVRSIGVKYYNSGDFEKALEFLEKSIQLNPMNENVQFIVGCCYLKLLKFENAITPFSRVVSINPDNSDAWANISSAHFKVSLFAMKNYQSGKIAITQALKSNSTRWQFWDILLRISANLNDVKCACNCIQTLINLGMKDKVEVWAVKYLVDSSINELNSQVVDETLKLITSNITESAGVWSEYSRYLSNKEDYVGALESKFKQYRKVEQNIQINLNNPKNELNGSNEQFNELELELFEVLKSMVELANKVDEDDYKKKCESVKKLVDKNNKMALSLYESKASDFAGVDPLSRIFILNIPTHVDNLHRNYIVMSMYIVGRIEEVYNVVGSAETKI</sequence>
<dbReference type="SMART" id="SM00028">
    <property type="entry name" value="TPR"/>
    <property type="match status" value="2"/>
</dbReference>
<proteinExistence type="predicted"/>
<dbReference type="EMBL" id="CR940347">
    <property type="protein sequence ID" value="CAI73652.1"/>
    <property type="molecule type" value="Genomic_DNA"/>
</dbReference>
<evidence type="ECO:0000256" key="1">
    <source>
        <dbReference type="ARBA" id="ARBA00022737"/>
    </source>
</evidence>
<dbReference type="Gene3D" id="1.25.40.10">
    <property type="entry name" value="Tetratricopeptide repeat domain"/>
    <property type="match status" value="1"/>
</dbReference>